<proteinExistence type="predicted"/>
<feature type="transmembrane region" description="Helical" evidence="7">
    <location>
        <begin position="322"/>
        <end position="339"/>
    </location>
</feature>
<feature type="transmembrane region" description="Helical" evidence="7">
    <location>
        <begin position="139"/>
        <end position="161"/>
    </location>
</feature>
<keyword evidence="3" id="KW-1003">Cell membrane</keyword>
<evidence type="ECO:0000256" key="4">
    <source>
        <dbReference type="ARBA" id="ARBA00022692"/>
    </source>
</evidence>
<protein>
    <submittedName>
        <fullName evidence="9">Energy-coupling factor ABC transporter permease</fullName>
    </submittedName>
</protein>
<evidence type="ECO:0000256" key="6">
    <source>
        <dbReference type="ARBA" id="ARBA00023136"/>
    </source>
</evidence>
<dbReference type="PANTHER" id="PTHR34229:SF1">
    <property type="entry name" value="METAL TRANSPORT PROTEIN HI_1621-RELATED"/>
    <property type="match status" value="1"/>
</dbReference>
<keyword evidence="2" id="KW-0813">Transport</keyword>
<keyword evidence="4 7" id="KW-0812">Transmembrane</keyword>
<dbReference type="EMBL" id="JAJHJB010000004">
    <property type="protein sequence ID" value="MCC5464600.1"/>
    <property type="molecule type" value="Genomic_DNA"/>
</dbReference>
<evidence type="ECO:0000256" key="3">
    <source>
        <dbReference type="ARBA" id="ARBA00022475"/>
    </source>
</evidence>
<keyword evidence="6 7" id="KW-0472">Membrane</keyword>
<dbReference type="Pfam" id="PF13190">
    <property type="entry name" value="PDGLE"/>
    <property type="match status" value="1"/>
</dbReference>
<feature type="transmembrane region" description="Helical" evidence="7">
    <location>
        <begin position="72"/>
        <end position="98"/>
    </location>
</feature>
<gene>
    <name evidence="9" type="ORF">LMF89_04375</name>
</gene>
<dbReference type="Gene3D" id="1.10.1760.20">
    <property type="match status" value="1"/>
</dbReference>
<sequence>MHMADALISPAVGGTLWAATAFLASYAAKKVQNDMDEQKVPLMGVLGAFVFASQMINFTIPGTGSSGHIGGVVLLAILLGPHAAFLTIASILTVQALFFADGGLLALGCNIFNMGFIPCYIAYPFIYKPLVGTTPSQRRIMLGSVIAAVAGLQLGAFSVVLETLFSGISALPFSTFVLLMQPIHLAIGLIEGIITAVVIGFIFQEAPHIIQPTALNQPLGPTSIKKVIIVLFVLALITGGALSWFASSNPDGLEWSISGINGEEELQATDEVHGFFAEIQEKIAFLPDYNFKTTPASHPAAVEETEATTEAVWPTVDTGTSVAGLVGSLITLILAYFIGKGLQVAAKR</sequence>
<evidence type="ECO:0000313" key="9">
    <source>
        <dbReference type="EMBL" id="MCC5464600.1"/>
    </source>
</evidence>
<organism evidence="9 10">
    <name type="scientific">Pelosinus baikalensis</name>
    <dbReference type="NCBI Taxonomy" id="2892015"/>
    <lineage>
        <taxon>Bacteria</taxon>
        <taxon>Bacillati</taxon>
        <taxon>Bacillota</taxon>
        <taxon>Negativicutes</taxon>
        <taxon>Selenomonadales</taxon>
        <taxon>Sporomusaceae</taxon>
        <taxon>Pelosinus</taxon>
    </lineage>
</organism>
<dbReference type="Proteomes" id="UP001165492">
    <property type="component" value="Unassembled WGS sequence"/>
</dbReference>
<dbReference type="PANTHER" id="PTHR34229">
    <property type="entry name" value="METAL TRANSPORT PROTEIN HI_1621-RELATED"/>
    <property type="match status" value="1"/>
</dbReference>
<evidence type="ECO:0000256" key="5">
    <source>
        <dbReference type="ARBA" id="ARBA00022989"/>
    </source>
</evidence>
<comment type="subcellular location">
    <subcellularLocation>
        <location evidence="1">Cell membrane</location>
        <topology evidence="1">Multi-pass membrane protein</topology>
    </subcellularLocation>
</comment>
<evidence type="ECO:0000313" key="10">
    <source>
        <dbReference type="Proteomes" id="UP001165492"/>
    </source>
</evidence>
<evidence type="ECO:0000259" key="8">
    <source>
        <dbReference type="Pfam" id="PF13190"/>
    </source>
</evidence>
<comment type="caution">
    <text evidence="9">The sequence shown here is derived from an EMBL/GenBank/DDBJ whole genome shotgun (WGS) entry which is preliminary data.</text>
</comment>
<keyword evidence="10" id="KW-1185">Reference proteome</keyword>
<name>A0ABS8HN39_9FIRM</name>
<dbReference type="Pfam" id="PF01891">
    <property type="entry name" value="CbiM"/>
    <property type="match status" value="1"/>
</dbReference>
<evidence type="ECO:0000256" key="2">
    <source>
        <dbReference type="ARBA" id="ARBA00022448"/>
    </source>
</evidence>
<evidence type="ECO:0000256" key="1">
    <source>
        <dbReference type="ARBA" id="ARBA00004651"/>
    </source>
</evidence>
<feature type="transmembrane region" description="Helical" evidence="7">
    <location>
        <begin position="7"/>
        <end position="28"/>
    </location>
</feature>
<dbReference type="InterPro" id="IPR025937">
    <property type="entry name" value="PDGLE_dom"/>
</dbReference>
<evidence type="ECO:0000256" key="7">
    <source>
        <dbReference type="SAM" id="Phobius"/>
    </source>
</evidence>
<dbReference type="RefSeq" id="WP_229534037.1">
    <property type="nucleotide sequence ID" value="NZ_JAJHJB010000004.1"/>
</dbReference>
<accession>A0ABS8HN39</accession>
<feature type="transmembrane region" description="Helical" evidence="7">
    <location>
        <begin position="104"/>
        <end position="127"/>
    </location>
</feature>
<reference evidence="9" key="1">
    <citation type="submission" date="2021-11" db="EMBL/GenBank/DDBJ databases">
        <title>Description of a new species Pelosinus isolated from the bottom sediments of Lake Baikal.</title>
        <authorList>
            <person name="Zakharyuk A."/>
        </authorList>
    </citation>
    <scope>NUCLEOTIDE SEQUENCE</scope>
    <source>
        <strain evidence="9">Bkl1</strain>
    </source>
</reference>
<dbReference type="InterPro" id="IPR002751">
    <property type="entry name" value="CbiM/NikMN"/>
</dbReference>
<feature type="transmembrane region" description="Helical" evidence="7">
    <location>
        <begin position="40"/>
        <end position="60"/>
    </location>
</feature>
<keyword evidence="5 7" id="KW-1133">Transmembrane helix</keyword>
<feature type="transmembrane region" description="Helical" evidence="7">
    <location>
        <begin position="181"/>
        <end position="203"/>
    </location>
</feature>
<feature type="transmembrane region" description="Helical" evidence="7">
    <location>
        <begin position="224"/>
        <end position="246"/>
    </location>
</feature>
<feature type="domain" description="PDGLE" evidence="8">
    <location>
        <begin position="225"/>
        <end position="342"/>
    </location>
</feature>